<keyword evidence="1" id="KW-0175">Coiled coil</keyword>
<comment type="caution">
    <text evidence="3">The sequence shown here is derived from an EMBL/GenBank/DDBJ whole genome shotgun (WGS) entry which is preliminary data.</text>
</comment>
<feature type="coiled-coil region" evidence="1">
    <location>
        <begin position="7"/>
        <end position="38"/>
    </location>
</feature>
<evidence type="ECO:0000256" key="1">
    <source>
        <dbReference type="SAM" id="Coils"/>
    </source>
</evidence>
<evidence type="ECO:0000256" key="2">
    <source>
        <dbReference type="SAM" id="MobiDB-lite"/>
    </source>
</evidence>
<feature type="region of interest" description="Disordered" evidence="2">
    <location>
        <begin position="166"/>
        <end position="190"/>
    </location>
</feature>
<evidence type="ECO:0000313" key="4">
    <source>
        <dbReference type="Proteomes" id="UP000740926"/>
    </source>
</evidence>
<accession>A0A9P6ZF26</accession>
<proteinExistence type="predicted"/>
<feature type="compositionally biased region" description="Polar residues" evidence="2">
    <location>
        <begin position="62"/>
        <end position="72"/>
    </location>
</feature>
<dbReference type="AlphaFoldDB" id="A0A9P6ZF26"/>
<dbReference type="Proteomes" id="UP000740926">
    <property type="component" value="Unassembled WGS sequence"/>
</dbReference>
<dbReference type="EMBL" id="JAANIU010000034">
    <property type="protein sequence ID" value="KAG1576033.1"/>
    <property type="molecule type" value="Genomic_DNA"/>
</dbReference>
<feature type="region of interest" description="Disordered" evidence="2">
    <location>
        <begin position="56"/>
        <end position="83"/>
    </location>
</feature>
<keyword evidence="4" id="KW-1185">Reference proteome</keyword>
<sequence>MTTEDYPKELKEKIKALKENIQQQIKEITTEYANVSEKKIKREIFGKQGEDALQFLEDEDMASSTEDNNNASEEQEKQYKDASRHFKDQCKKIYELSVQLYREDGIHVLAYCVPSPEEPDIRPLKVFNTKLCKRFHNKLLKESIKISNELKAYIADRAISKKHKKLLEQVDSEPPAKRKKLDKQELKKGQVKKETIARKQTKLENFFKQGEKPGKHEEGGDNFARIQTKKEIRKRMLDMLLSADPELNEAVFPWKSFGESRSHKKCIMEGLPIDAVDLGKGLDRMTTSEINILVNGIENGTIRIRKVE</sequence>
<protein>
    <submittedName>
        <fullName evidence="3">Uncharacterized protein</fullName>
    </submittedName>
</protein>
<gene>
    <name evidence="3" type="ORF">G6F50_000554</name>
</gene>
<organism evidence="3 4">
    <name type="scientific">Rhizopus delemar</name>
    <dbReference type="NCBI Taxonomy" id="936053"/>
    <lineage>
        <taxon>Eukaryota</taxon>
        <taxon>Fungi</taxon>
        <taxon>Fungi incertae sedis</taxon>
        <taxon>Mucoromycota</taxon>
        <taxon>Mucoromycotina</taxon>
        <taxon>Mucoromycetes</taxon>
        <taxon>Mucorales</taxon>
        <taxon>Mucorineae</taxon>
        <taxon>Rhizopodaceae</taxon>
        <taxon>Rhizopus</taxon>
    </lineage>
</organism>
<name>A0A9P6ZF26_9FUNG</name>
<reference evidence="3 4" key="1">
    <citation type="journal article" date="2020" name="Microb. Genom.">
        <title>Genetic diversity of clinical and environmental Mucorales isolates obtained from an investigation of mucormycosis cases among solid organ transplant recipients.</title>
        <authorList>
            <person name="Nguyen M.H."/>
            <person name="Kaul D."/>
            <person name="Muto C."/>
            <person name="Cheng S.J."/>
            <person name="Richter R.A."/>
            <person name="Bruno V.M."/>
            <person name="Liu G."/>
            <person name="Beyhan S."/>
            <person name="Sundermann A.J."/>
            <person name="Mounaud S."/>
            <person name="Pasculle A.W."/>
            <person name="Nierman W.C."/>
            <person name="Driscoll E."/>
            <person name="Cumbie R."/>
            <person name="Clancy C.J."/>
            <person name="Dupont C.L."/>
        </authorList>
    </citation>
    <scope>NUCLEOTIDE SEQUENCE [LARGE SCALE GENOMIC DNA]</scope>
    <source>
        <strain evidence="3 4">GL24</strain>
    </source>
</reference>
<evidence type="ECO:0000313" key="3">
    <source>
        <dbReference type="EMBL" id="KAG1576033.1"/>
    </source>
</evidence>
<feature type="compositionally biased region" description="Basic and acidic residues" evidence="2">
    <location>
        <begin position="74"/>
        <end position="83"/>
    </location>
</feature>